<evidence type="ECO:0000256" key="4">
    <source>
        <dbReference type="ARBA" id="ARBA00022679"/>
    </source>
</evidence>
<keyword evidence="6" id="KW-0735">Signal-anchor</keyword>
<evidence type="ECO:0000256" key="7">
    <source>
        <dbReference type="ARBA" id="ARBA00022989"/>
    </source>
</evidence>
<dbReference type="OrthoDB" id="430354at2759"/>
<proteinExistence type="inferred from homology"/>
<dbReference type="GO" id="GO:0000026">
    <property type="term" value="F:alpha-1,2-mannosyltransferase activity"/>
    <property type="evidence" value="ECO:0007669"/>
    <property type="project" value="TreeGrafter"/>
</dbReference>
<evidence type="ECO:0000313" key="11">
    <source>
        <dbReference type="EMBL" id="TMW68201.1"/>
    </source>
</evidence>
<gene>
    <name evidence="11" type="ORF">Poli38472_007873</name>
</gene>
<dbReference type="GO" id="GO:0046354">
    <property type="term" value="P:mannan biosynthetic process"/>
    <property type="evidence" value="ECO:0007669"/>
    <property type="project" value="TreeGrafter"/>
</dbReference>
<dbReference type="Gene3D" id="3.90.550.10">
    <property type="entry name" value="Spore Coat Polysaccharide Biosynthesis Protein SpsA, Chain A"/>
    <property type="match status" value="1"/>
</dbReference>
<accession>A0A8K1CT86</accession>
<comment type="similarity">
    <text evidence="3">Belongs to the MNN1/MNT family.</text>
</comment>
<dbReference type="EMBL" id="SPLM01000003">
    <property type="protein sequence ID" value="TMW68201.1"/>
    <property type="molecule type" value="Genomic_DNA"/>
</dbReference>
<reference evidence="11" key="1">
    <citation type="submission" date="2019-03" db="EMBL/GenBank/DDBJ databases">
        <title>Long read genome sequence of the mycoparasitic Pythium oligandrum ATCC 38472 isolated from sugarbeet rhizosphere.</title>
        <authorList>
            <person name="Gaulin E."/>
        </authorList>
    </citation>
    <scope>NUCLEOTIDE SEQUENCE</scope>
    <source>
        <strain evidence="11">ATCC 38472_TT</strain>
    </source>
</reference>
<organism evidence="11 12">
    <name type="scientific">Pythium oligandrum</name>
    <name type="common">Mycoparasitic fungus</name>
    <dbReference type="NCBI Taxonomy" id="41045"/>
    <lineage>
        <taxon>Eukaryota</taxon>
        <taxon>Sar</taxon>
        <taxon>Stramenopiles</taxon>
        <taxon>Oomycota</taxon>
        <taxon>Peronosporomycetes</taxon>
        <taxon>Pythiales</taxon>
        <taxon>Pythiaceae</taxon>
        <taxon>Pythium</taxon>
    </lineage>
</organism>
<keyword evidence="5" id="KW-0812">Transmembrane</keyword>
<dbReference type="InterPro" id="IPR029044">
    <property type="entry name" value="Nucleotide-diphossugar_trans"/>
</dbReference>
<keyword evidence="9" id="KW-0472">Membrane</keyword>
<evidence type="ECO:0000256" key="10">
    <source>
        <dbReference type="ARBA" id="ARBA00037847"/>
    </source>
</evidence>
<protein>
    <submittedName>
        <fullName evidence="11">Uncharacterized protein</fullName>
    </submittedName>
</protein>
<comment type="subcellular location">
    <subcellularLocation>
        <location evidence="10">Endomembrane system</location>
        <topology evidence="10">Single-pass membrane protein</topology>
    </subcellularLocation>
    <subcellularLocation>
        <location evidence="1">Golgi apparatus membrane</location>
    </subcellularLocation>
    <subcellularLocation>
        <location evidence="2">Membrane</location>
        <topology evidence="2">Single-pass type II membrane protein</topology>
    </subcellularLocation>
</comment>
<evidence type="ECO:0000256" key="5">
    <source>
        <dbReference type="ARBA" id="ARBA00022692"/>
    </source>
</evidence>
<dbReference type="Pfam" id="PF11051">
    <property type="entry name" value="Mannosyl_trans3"/>
    <property type="match status" value="2"/>
</dbReference>
<evidence type="ECO:0000256" key="3">
    <source>
        <dbReference type="ARBA" id="ARBA00009105"/>
    </source>
</evidence>
<dbReference type="SUPFAM" id="SSF53448">
    <property type="entry name" value="Nucleotide-diphospho-sugar transferases"/>
    <property type="match status" value="1"/>
</dbReference>
<dbReference type="PANTHER" id="PTHR31646">
    <property type="entry name" value="ALPHA-1,2-MANNOSYLTRANSFERASE MNN2"/>
    <property type="match status" value="1"/>
</dbReference>
<evidence type="ECO:0000256" key="2">
    <source>
        <dbReference type="ARBA" id="ARBA00004606"/>
    </source>
</evidence>
<dbReference type="PANTHER" id="PTHR31646:SF1">
    <property type="entry name" value="ALPHA-1,2-MANNOSYLTRANSFERASE MNN2"/>
    <property type="match status" value="1"/>
</dbReference>
<dbReference type="AlphaFoldDB" id="A0A8K1CT86"/>
<evidence type="ECO:0000256" key="1">
    <source>
        <dbReference type="ARBA" id="ARBA00004394"/>
    </source>
</evidence>
<evidence type="ECO:0000313" key="12">
    <source>
        <dbReference type="Proteomes" id="UP000794436"/>
    </source>
</evidence>
<dbReference type="InterPro" id="IPR022751">
    <property type="entry name" value="Alpha_mannosyltransferase"/>
</dbReference>
<sequence>MAVLTTLMGCFVSCFVTLWLWIRFQDRVSVVVPWGKTEEQCWAPYPETPWDVDEFECLEWVATDEDGTPTGETRECWQRVRGGEAGFCRIRNVSSANIFHVMHTTRLSLKDEVRFTCGLAKAFTEFRHLAKDYTHDPPMLLPQGELESIGIVMAVYDQVLASAYASIRQLRSTGCQLPIELWFRHDELKKENTVIHQLMTLFGPIKLRVIHDDRIRGFYVKVHAVYYSSFTSVLLLDADNFVVQSPTPLFSSATFQAHGAVFWPDFWHPGNTIFNIHAQSLLWELLGIEYVDMMEQESGQVLINRQKSRVALEKLMFLATNHPNLLRKLKLVWGDKDLFRLAWFLARKTFYFNDRRVPGALGVINHDRQRFCGMSMVQYDLDGQSILFVHRNTIKLTGQTTEKRIWHTLQEYEPGVKPVIHSFNGDKLFNETSCFGVKRFQFPEQHSTVRMRSVFQVPLLRHLEDKLSLYAAEASLMVHNRGNPSYAWPITPRPCDG</sequence>
<comment type="caution">
    <text evidence="11">The sequence shown here is derived from an EMBL/GenBank/DDBJ whole genome shotgun (WGS) entry which is preliminary data.</text>
</comment>
<keyword evidence="4" id="KW-0808">Transferase</keyword>
<keyword evidence="12" id="KW-1185">Reference proteome</keyword>
<name>A0A8K1CT86_PYTOL</name>
<evidence type="ECO:0000256" key="9">
    <source>
        <dbReference type="ARBA" id="ARBA00023136"/>
    </source>
</evidence>
<dbReference type="Proteomes" id="UP000794436">
    <property type="component" value="Unassembled WGS sequence"/>
</dbReference>
<keyword evidence="7" id="KW-1133">Transmembrane helix</keyword>
<evidence type="ECO:0000256" key="6">
    <source>
        <dbReference type="ARBA" id="ARBA00022968"/>
    </source>
</evidence>
<evidence type="ECO:0000256" key="8">
    <source>
        <dbReference type="ARBA" id="ARBA00023034"/>
    </source>
</evidence>
<keyword evidence="8" id="KW-0333">Golgi apparatus</keyword>
<dbReference type="GO" id="GO:0000139">
    <property type="term" value="C:Golgi membrane"/>
    <property type="evidence" value="ECO:0007669"/>
    <property type="project" value="UniProtKB-SubCell"/>
</dbReference>